<dbReference type="EMBL" id="OZ075115">
    <property type="protein sequence ID" value="CAL5066269.1"/>
    <property type="molecule type" value="Genomic_DNA"/>
</dbReference>
<dbReference type="GO" id="GO:0000166">
    <property type="term" value="F:nucleotide binding"/>
    <property type="evidence" value="ECO:0007669"/>
    <property type="project" value="UniProtKB-KW"/>
</dbReference>
<accession>A0ABC9EZT1</accession>
<feature type="domain" description="Disease resistance N-terminal" evidence="6">
    <location>
        <begin position="9"/>
        <end position="94"/>
    </location>
</feature>
<evidence type="ECO:0000256" key="1">
    <source>
        <dbReference type="ARBA" id="ARBA00008894"/>
    </source>
</evidence>
<dbReference type="SUPFAM" id="SSF52540">
    <property type="entry name" value="P-loop containing nucleoside triphosphate hydrolases"/>
    <property type="match status" value="1"/>
</dbReference>
<dbReference type="PANTHER" id="PTHR33377:SF36">
    <property type="entry name" value="OS01G0720900 PROTEIN"/>
    <property type="match status" value="1"/>
</dbReference>
<dbReference type="AlphaFoldDB" id="A0ABC9EZT1"/>
<dbReference type="Proteomes" id="UP001497457">
    <property type="component" value="Chromosome 5rd"/>
</dbReference>
<keyword evidence="2" id="KW-0433">Leucine-rich repeat</keyword>
<sequence>METFLSAVLGDLVSRSVSFVVERCYRRQTGTVENLQRLRWMLLRIQIIIEEAEGRQITNQAMLRQLQMLREAMYKGSYLLDTVRYSLLQQESSVNYKSGGQSTSALSKLGSAKAKHVCLCSRRVNMPSQGDGTKEVQEMLGSLRSAIDDMSEFILFLKSYAPISHGPYSKYMFLERCMFGRQVEMEEAINFLLQPDPPGMESLQVLPIVGPARVGKSTLVEHVCYNERVRNHFSSIILCDGYPTASEGSRVVKKQNTNGSYGRSLVILELADDFVPDERQCKRFYSSAGSHMPPGSKVIITSRSENIVKFGTTGAIIRLNFLPQEAYWYLFKVLAFGSTNPEEHPELASIAMDIAETLDGSFIGGYNICALLRANLDARFWRKILVLQRDHVERNILRFGEHPQSLLQKSRAVYVWTMSNRTMWFKIRYPEKRFNDNDAPKIKLLDVQTRDADPHGKFEAVVWRSRIPPYHSYLMSCEMETPNLMAKKKKRPRSMV</sequence>
<gene>
    <name evidence="7" type="ORF">URODEC1_LOCUS100352</name>
</gene>
<dbReference type="InterPro" id="IPR027417">
    <property type="entry name" value="P-loop_NTPase"/>
</dbReference>
<evidence type="ECO:0000259" key="6">
    <source>
        <dbReference type="Pfam" id="PF18052"/>
    </source>
</evidence>
<evidence type="ECO:0000256" key="5">
    <source>
        <dbReference type="ARBA" id="ARBA00022821"/>
    </source>
</evidence>
<keyword evidence="4" id="KW-0547">Nucleotide-binding</keyword>
<comment type="similarity">
    <text evidence="1">Belongs to the disease resistance NB-LRR family.</text>
</comment>
<keyword evidence="8" id="KW-1185">Reference proteome</keyword>
<dbReference type="Pfam" id="PF18052">
    <property type="entry name" value="Rx_N"/>
    <property type="match status" value="1"/>
</dbReference>
<proteinExistence type="inferred from homology"/>
<evidence type="ECO:0000256" key="3">
    <source>
        <dbReference type="ARBA" id="ARBA00022737"/>
    </source>
</evidence>
<dbReference type="Gene3D" id="3.40.50.300">
    <property type="entry name" value="P-loop containing nucleotide triphosphate hydrolases"/>
    <property type="match status" value="1"/>
</dbReference>
<dbReference type="InterPro" id="IPR041118">
    <property type="entry name" value="Rx_N"/>
</dbReference>
<evidence type="ECO:0000313" key="7">
    <source>
        <dbReference type="EMBL" id="CAL5066269.1"/>
    </source>
</evidence>
<keyword evidence="5" id="KW-0611">Plant defense</keyword>
<evidence type="ECO:0000256" key="2">
    <source>
        <dbReference type="ARBA" id="ARBA00022614"/>
    </source>
</evidence>
<organism evidence="7 8">
    <name type="scientific">Urochloa decumbens</name>
    <dbReference type="NCBI Taxonomy" id="240449"/>
    <lineage>
        <taxon>Eukaryota</taxon>
        <taxon>Viridiplantae</taxon>
        <taxon>Streptophyta</taxon>
        <taxon>Embryophyta</taxon>
        <taxon>Tracheophyta</taxon>
        <taxon>Spermatophyta</taxon>
        <taxon>Magnoliopsida</taxon>
        <taxon>Liliopsida</taxon>
        <taxon>Poales</taxon>
        <taxon>Poaceae</taxon>
        <taxon>PACMAD clade</taxon>
        <taxon>Panicoideae</taxon>
        <taxon>Panicodae</taxon>
        <taxon>Paniceae</taxon>
        <taxon>Melinidinae</taxon>
        <taxon>Urochloa</taxon>
    </lineage>
</organism>
<dbReference type="PANTHER" id="PTHR33377">
    <property type="entry name" value="OS10G0134700 PROTEIN-RELATED"/>
    <property type="match status" value="1"/>
</dbReference>
<protein>
    <recommendedName>
        <fullName evidence="6">Disease resistance N-terminal domain-containing protein</fullName>
    </recommendedName>
</protein>
<evidence type="ECO:0000256" key="4">
    <source>
        <dbReference type="ARBA" id="ARBA00022741"/>
    </source>
</evidence>
<dbReference type="GO" id="GO:0006952">
    <property type="term" value="P:defense response"/>
    <property type="evidence" value="ECO:0007669"/>
    <property type="project" value="UniProtKB-KW"/>
</dbReference>
<name>A0ABC9EZT1_9POAL</name>
<reference evidence="7" key="1">
    <citation type="submission" date="2024-10" db="EMBL/GenBank/DDBJ databases">
        <authorList>
            <person name="Ryan C."/>
        </authorList>
    </citation>
    <scope>NUCLEOTIDE SEQUENCE [LARGE SCALE GENOMIC DNA]</scope>
</reference>
<keyword evidence="3" id="KW-0677">Repeat</keyword>
<evidence type="ECO:0000313" key="8">
    <source>
        <dbReference type="Proteomes" id="UP001497457"/>
    </source>
</evidence>